<dbReference type="AlphaFoldDB" id="A0A152A448"/>
<dbReference type="SUPFAM" id="SSF53271">
    <property type="entry name" value="PRTase-like"/>
    <property type="match status" value="1"/>
</dbReference>
<accession>A0A152A448</accession>
<dbReference type="Proteomes" id="UP000076078">
    <property type="component" value="Unassembled WGS sequence"/>
</dbReference>
<keyword evidence="10" id="KW-0660">Purine salvage</keyword>
<reference evidence="12 13" key="1">
    <citation type="submission" date="2015-12" db="EMBL/GenBank/DDBJ databases">
        <title>Dictyostelia acquired genes for synthesis and detection of signals that induce cell-type specialization by lateral gene transfer from prokaryotes.</title>
        <authorList>
            <person name="Gloeckner G."/>
            <person name="Schaap P."/>
        </authorList>
    </citation>
    <scope>NUCLEOTIDE SEQUENCE [LARGE SCALE GENOMIC DNA]</scope>
    <source>
        <strain evidence="12 13">TK</strain>
    </source>
</reference>
<dbReference type="GO" id="GO:0006166">
    <property type="term" value="P:purine ribonucleoside salvage"/>
    <property type="evidence" value="ECO:0007669"/>
    <property type="project" value="UniProtKB-KW"/>
</dbReference>
<dbReference type="FunCoup" id="A0A152A448">
    <property type="interactions" value="95"/>
</dbReference>
<dbReference type="EMBL" id="LODT01000013">
    <property type="protein sequence ID" value="KYR00831.1"/>
    <property type="molecule type" value="Genomic_DNA"/>
</dbReference>
<dbReference type="NCBIfam" id="NF002636">
    <property type="entry name" value="PRK02304.1-5"/>
    <property type="match status" value="1"/>
</dbReference>
<dbReference type="InParanoid" id="A0A152A448"/>
<evidence type="ECO:0000256" key="2">
    <source>
        <dbReference type="ARBA" id="ARBA00004496"/>
    </source>
</evidence>
<organism evidence="12 13">
    <name type="scientific">Tieghemostelium lacteum</name>
    <name type="common">Slime mold</name>
    <name type="synonym">Dictyostelium lacteum</name>
    <dbReference type="NCBI Taxonomy" id="361077"/>
    <lineage>
        <taxon>Eukaryota</taxon>
        <taxon>Amoebozoa</taxon>
        <taxon>Evosea</taxon>
        <taxon>Eumycetozoa</taxon>
        <taxon>Dictyostelia</taxon>
        <taxon>Dictyosteliales</taxon>
        <taxon>Raperosteliaceae</taxon>
        <taxon>Tieghemostelium</taxon>
    </lineage>
</organism>
<dbReference type="PANTHER" id="PTHR11776">
    <property type="entry name" value="ADENINE PHOSPHORIBOSYLTRANSFERASE"/>
    <property type="match status" value="1"/>
</dbReference>
<evidence type="ECO:0000259" key="11">
    <source>
        <dbReference type="Pfam" id="PF00156"/>
    </source>
</evidence>
<keyword evidence="9 12" id="KW-0808">Transferase</keyword>
<dbReference type="InterPro" id="IPR029057">
    <property type="entry name" value="PRTase-like"/>
</dbReference>
<evidence type="ECO:0000256" key="6">
    <source>
        <dbReference type="ARBA" id="ARBA00011893"/>
    </source>
</evidence>
<comment type="subunit">
    <text evidence="5">Homodimer.</text>
</comment>
<dbReference type="PANTHER" id="PTHR11776:SF7">
    <property type="entry name" value="PHOSPHORIBOSYLTRANSFERASE DOMAIN-CONTAINING PROTEIN"/>
    <property type="match status" value="1"/>
</dbReference>
<dbReference type="InterPro" id="IPR050120">
    <property type="entry name" value="Adenine_PRTase"/>
</dbReference>
<proteinExistence type="inferred from homology"/>
<comment type="pathway">
    <text evidence="3">Purine metabolism; AMP biosynthesis via salvage pathway; AMP from adenine: step 1/1.</text>
</comment>
<evidence type="ECO:0000313" key="12">
    <source>
        <dbReference type="EMBL" id="KYR00831.1"/>
    </source>
</evidence>
<sequence length="199" mass="22398">MSYQELQQSATKSIQSKSVTHNDWPIRGVGFLDISPLFLSNKDFDNVLSYWQHRFQGVDLVVGLEARGFILGSAFGQKCSLPFMMMRKKGKLPGTLLSEAYCKEYGRDEMEIQENILSYLPNGTIPKDRPLHVLIVDDVLATGGTICASIELTRKLLLIHNVKNFKISTAIISAIKSLNGKEKIYEKYNDVNIDVILDI</sequence>
<evidence type="ECO:0000256" key="3">
    <source>
        <dbReference type="ARBA" id="ARBA00004659"/>
    </source>
</evidence>
<dbReference type="EC" id="2.4.2.7" evidence="6"/>
<dbReference type="STRING" id="361077.A0A152A448"/>
<dbReference type="OrthoDB" id="363185at2759"/>
<comment type="similarity">
    <text evidence="4">Belongs to the purine/pyrimidine phosphoribosyltransferase family.</text>
</comment>
<keyword evidence="13" id="KW-1185">Reference proteome</keyword>
<evidence type="ECO:0000256" key="1">
    <source>
        <dbReference type="ARBA" id="ARBA00000868"/>
    </source>
</evidence>
<keyword evidence="7" id="KW-0963">Cytoplasm</keyword>
<dbReference type="GO" id="GO:0005737">
    <property type="term" value="C:cytoplasm"/>
    <property type="evidence" value="ECO:0007669"/>
    <property type="project" value="UniProtKB-SubCell"/>
</dbReference>
<feature type="domain" description="Phosphoribosyltransferase" evidence="11">
    <location>
        <begin position="56"/>
        <end position="169"/>
    </location>
</feature>
<protein>
    <recommendedName>
        <fullName evidence="6">adenine phosphoribosyltransferase</fullName>
        <ecNumber evidence="6">2.4.2.7</ecNumber>
    </recommendedName>
</protein>
<evidence type="ECO:0000256" key="4">
    <source>
        <dbReference type="ARBA" id="ARBA00008391"/>
    </source>
</evidence>
<keyword evidence="8 12" id="KW-0328">Glycosyltransferase</keyword>
<gene>
    <name evidence="12" type="ORF">DLAC_02885</name>
</gene>
<dbReference type="InterPro" id="IPR000836">
    <property type="entry name" value="PRTase_dom"/>
</dbReference>
<comment type="catalytic activity">
    <reaction evidence="1">
        <text>AMP + diphosphate = 5-phospho-alpha-D-ribose 1-diphosphate + adenine</text>
        <dbReference type="Rhea" id="RHEA:16609"/>
        <dbReference type="ChEBI" id="CHEBI:16708"/>
        <dbReference type="ChEBI" id="CHEBI:33019"/>
        <dbReference type="ChEBI" id="CHEBI:58017"/>
        <dbReference type="ChEBI" id="CHEBI:456215"/>
        <dbReference type="EC" id="2.4.2.7"/>
    </reaction>
</comment>
<evidence type="ECO:0000313" key="13">
    <source>
        <dbReference type="Proteomes" id="UP000076078"/>
    </source>
</evidence>
<evidence type="ECO:0000256" key="7">
    <source>
        <dbReference type="ARBA" id="ARBA00022490"/>
    </source>
</evidence>
<dbReference type="OMA" id="QAYDLEY"/>
<dbReference type="CDD" id="cd06223">
    <property type="entry name" value="PRTases_typeI"/>
    <property type="match status" value="1"/>
</dbReference>
<evidence type="ECO:0000256" key="8">
    <source>
        <dbReference type="ARBA" id="ARBA00022676"/>
    </source>
</evidence>
<dbReference type="Pfam" id="PF00156">
    <property type="entry name" value="Pribosyltran"/>
    <property type="match status" value="1"/>
</dbReference>
<comment type="subcellular location">
    <subcellularLocation>
        <location evidence="2">Cytoplasm</location>
    </subcellularLocation>
</comment>
<name>A0A152A448_TIELA</name>
<dbReference type="Gene3D" id="3.40.50.2020">
    <property type="match status" value="1"/>
</dbReference>
<comment type="caution">
    <text evidence="12">The sequence shown here is derived from an EMBL/GenBank/DDBJ whole genome shotgun (WGS) entry which is preliminary data.</text>
</comment>
<dbReference type="GO" id="GO:0003999">
    <property type="term" value="F:adenine phosphoribosyltransferase activity"/>
    <property type="evidence" value="ECO:0007669"/>
    <property type="project" value="UniProtKB-EC"/>
</dbReference>
<evidence type="ECO:0000256" key="9">
    <source>
        <dbReference type="ARBA" id="ARBA00022679"/>
    </source>
</evidence>
<evidence type="ECO:0000256" key="10">
    <source>
        <dbReference type="ARBA" id="ARBA00022726"/>
    </source>
</evidence>
<evidence type="ECO:0000256" key="5">
    <source>
        <dbReference type="ARBA" id="ARBA00011738"/>
    </source>
</evidence>